<organism evidence="1 2">
    <name type="scientific">Anaerobacillus alkalidiazotrophicus</name>
    <dbReference type="NCBI Taxonomy" id="472963"/>
    <lineage>
        <taxon>Bacteria</taxon>
        <taxon>Bacillati</taxon>
        <taxon>Bacillota</taxon>
        <taxon>Bacilli</taxon>
        <taxon>Bacillales</taxon>
        <taxon>Bacillaceae</taxon>
        <taxon>Anaerobacillus</taxon>
    </lineage>
</organism>
<dbReference type="RefSeq" id="WP_071388629.1">
    <property type="nucleotide sequence ID" value="NZ_MLQS01000001.1"/>
</dbReference>
<dbReference type="EMBL" id="MLQS01000001">
    <property type="protein sequence ID" value="OIJ22059.1"/>
    <property type="molecule type" value="Genomic_DNA"/>
</dbReference>
<gene>
    <name evidence="1" type="ORF">BKP45_05120</name>
</gene>
<evidence type="ECO:0000313" key="2">
    <source>
        <dbReference type="Proteomes" id="UP000180057"/>
    </source>
</evidence>
<keyword evidence="2" id="KW-1185">Reference proteome</keyword>
<evidence type="ECO:0000313" key="1">
    <source>
        <dbReference type="EMBL" id="OIJ22059.1"/>
    </source>
</evidence>
<dbReference type="STRING" id="472963.BKP45_05120"/>
<dbReference type="AlphaFoldDB" id="A0A1S2MBK2"/>
<comment type="caution">
    <text evidence="1">The sequence shown here is derived from an EMBL/GenBank/DDBJ whole genome shotgun (WGS) entry which is preliminary data.</text>
</comment>
<sequence>MKKSVDPKELYPLVRTYRRCKFILSEAIRNDNDILKSYYSKETKRLERKIFNKYGIIVD</sequence>
<protein>
    <submittedName>
        <fullName evidence="1">Uncharacterized protein</fullName>
    </submittedName>
</protein>
<name>A0A1S2MBK2_9BACI</name>
<proteinExistence type="predicted"/>
<reference evidence="1 2" key="1">
    <citation type="submission" date="2016-10" db="EMBL/GenBank/DDBJ databases">
        <title>Draft genome sequences of four alkaliphilic bacteria belonging to the Anaerobacillus genus.</title>
        <authorList>
            <person name="Bassil N.M."/>
            <person name="Lloyd J.R."/>
        </authorList>
    </citation>
    <scope>NUCLEOTIDE SEQUENCE [LARGE SCALE GENOMIC DNA]</scope>
    <source>
        <strain evidence="1 2">DSM 22531</strain>
    </source>
</reference>
<dbReference type="Proteomes" id="UP000180057">
    <property type="component" value="Unassembled WGS sequence"/>
</dbReference>
<accession>A0A1S2MBK2</accession>